<comment type="caution">
    <text evidence="7">The sequence shown here is derived from an EMBL/GenBank/DDBJ whole genome shotgun (WGS) entry which is preliminary data.</text>
</comment>
<evidence type="ECO:0000256" key="3">
    <source>
        <dbReference type="ARBA" id="ARBA00022769"/>
    </source>
</evidence>
<dbReference type="PROSITE" id="PS50164">
    <property type="entry name" value="GIY_YIG"/>
    <property type="match status" value="1"/>
</dbReference>
<accession>A0A7C0Y3F3</accession>
<sequence length="175" mass="20490">MELEKSVEQLPHQPGVYLIKDKRGHIIYVGKAKDLQKRVKSYFSRQTSAKVKSMLSQAVQIDYIITPSEKEALILECNLIKTHKPRYNVVLRDDKNYPYLRIDLNEKWPRFVIVRRMQKDGAKYFGPFASAKAVRETLKSMSQLFPLRRCSDFVLMHRKRPCLNYQIGRCVAPCV</sequence>
<dbReference type="Gene3D" id="3.40.1440.10">
    <property type="entry name" value="GIY-YIG endonuclease"/>
    <property type="match status" value="1"/>
</dbReference>
<dbReference type="InterPro" id="IPR000305">
    <property type="entry name" value="GIY-YIG_endonuc"/>
</dbReference>
<keyword evidence="5" id="KW-0234">DNA repair</keyword>
<dbReference type="GO" id="GO:0009380">
    <property type="term" value="C:excinuclease repair complex"/>
    <property type="evidence" value="ECO:0007669"/>
    <property type="project" value="TreeGrafter"/>
</dbReference>
<evidence type="ECO:0000256" key="5">
    <source>
        <dbReference type="ARBA" id="ARBA00023204"/>
    </source>
</evidence>
<evidence type="ECO:0000259" key="6">
    <source>
        <dbReference type="PROSITE" id="PS50164"/>
    </source>
</evidence>
<dbReference type="SMART" id="SM00465">
    <property type="entry name" value="GIYc"/>
    <property type="match status" value="1"/>
</dbReference>
<dbReference type="InterPro" id="IPR047296">
    <property type="entry name" value="GIY-YIG_UvrC_Cho"/>
</dbReference>
<keyword evidence="1" id="KW-0963">Cytoplasm</keyword>
<dbReference type="CDD" id="cd10434">
    <property type="entry name" value="GIY-YIG_UvrC_Cho"/>
    <property type="match status" value="1"/>
</dbReference>
<feature type="non-terminal residue" evidence="7">
    <location>
        <position position="175"/>
    </location>
</feature>
<keyword evidence="3" id="KW-0228">DNA excision</keyword>
<dbReference type="GO" id="GO:0006289">
    <property type="term" value="P:nucleotide-excision repair"/>
    <property type="evidence" value="ECO:0007669"/>
    <property type="project" value="InterPro"/>
</dbReference>
<evidence type="ECO:0000256" key="2">
    <source>
        <dbReference type="ARBA" id="ARBA00022763"/>
    </source>
</evidence>
<evidence type="ECO:0000256" key="1">
    <source>
        <dbReference type="ARBA" id="ARBA00022490"/>
    </source>
</evidence>
<keyword evidence="4" id="KW-0267">Excision nuclease</keyword>
<evidence type="ECO:0000256" key="4">
    <source>
        <dbReference type="ARBA" id="ARBA00022881"/>
    </source>
</evidence>
<protein>
    <submittedName>
        <fullName evidence="7">Excinuclease ABC subunit C</fullName>
    </submittedName>
</protein>
<dbReference type="InterPro" id="IPR050066">
    <property type="entry name" value="UvrABC_protein_C"/>
</dbReference>
<feature type="domain" description="GIY-YIG" evidence="6">
    <location>
        <begin position="12"/>
        <end position="89"/>
    </location>
</feature>
<proteinExistence type="predicted"/>
<keyword evidence="2" id="KW-0227">DNA damage</keyword>
<gene>
    <name evidence="7" type="ORF">ENG63_07595</name>
</gene>
<reference evidence="7" key="1">
    <citation type="journal article" date="2020" name="mSystems">
        <title>Genome- and Community-Level Interaction Insights into Carbon Utilization and Element Cycling Functions of Hydrothermarchaeota in Hydrothermal Sediment.</title>
        <authorList>
            <person name="Zhou Z."/>
            <person name="Liu Y."/>
            <person name="Xu W."/>
            <person name="Pan J."/>
            <person name="Luo Z.H."/>
            <person name="Li M."/>
        </authorList>
    </citation>
    <scope>NUCLEOTIDE SEQUENCE [LARGE SCALE GENOMIC DNA]</scope>
    <source>
        <strain evidence="7">HyVt-233</strain>
    </source>
</reference>
<organism evidence="7">
    <name type="scientific">Desulfofervidus auxilii</name>
    <dbReference type="NCBI Taxonomy" id="1621989"/>
    <lineage>
        <taxon>Bacteria</taxon>
        <taxon>Pseudomonadati</taxon>
        <taxon>Thermodesulfobacteriota</taxon>
        <taxon>Candidatus Desulfofervidia</taxon>
        <taxon>Candidatus Desulfofervidales</taxon>
        <taxon>Candidatus Desulfofervidaceae</taxon>
        <taxon>Candidatus Desulfofervidus</taxon>
    </lineage>
</organism>
<dbReference type="FunFam" id="3.40.1440.10:FF:000001">
    <property type="entry name" value="UvrABC system protein C"/>
    <property type="match status" value="1"/>
</dbReference>
<name>A0A7C0Y3F3_DESA2</name>
<dbReference type="AlphaFoldDB" id="A0A7C0Y3F3"/>
<dbReference type="Pfam" id="PF01541">
    <property type="entry name" value="GIY-YIG"/>
    <property type="match status" value="1"/>
</dbReference>
<dbReference type="PANTHER" id="PTHR30562:SF1">
    <property type="entry name" value="UVRABC SYSTEM PROTEIN C"/>
    <property type="match status" value="1"/>
</dbReference>
<evidence type="ECO:0000313" key="7">
    <source>
        <dbReference type="EMBL" id="HDD44706.1"/>
    </source>
</evidence>
<dbReference type="SUPFAM" id="SSF82771">
    <property type="entry name" value="GIY-YIG endonuclease"/>
    <property type="match status" value="1"/>
</dbReference>
<dbReference type="Proteomes" id="UP000886289">
    <property type="component" value="Unassembled WGS sequence"/>
</dbReference>
<dbReference type="PANTHER" id="PTHR30562">
    <property type="entry name" value="UVRC/OXIDOREDUCTASE"/>
    <property type="match status" value="1"/>
</dbReference>
<dbReference type="EMBL" id="DRBS01000284">
    <property type="protein sequence ID" value="HDD44706.1"/>
    <property type="molecule type" value="Genomic_DNA"/>
</dbReference>
<dbReference type="GO" id="GO:0004518">
    <property type="term" value="F:nuclease activity"/>
    <property type="evidence" value="ECO:0007669"/>
    <property type="project" value="UniProtKB-KW"/>
</dbReference>
<dbReference type="InterPro" id="IPR035901">
    <property type="entry name" value="GIY-YIG_endonuc_sf"/>
</dbReference>